<dbReference type="GO" id="GO:0020037">
    <property type="term" value="F:heme binding"/>
    <property type="evidence" value="ECO:0007669"/>
    <property type="project" value="InterPro"/>
</dbReference>
<dbReference type="EMBL" id="LJIX01000006">
    <property type="protein sequence ID" value="KQL21313.1"/>
    <property type="molecule type" value="Genomic_DNA"/>
</dbReference>
<comment type="PTM">
    <text evidence="6">Binds 1 heme c group covalently per subunit.</text>
</comment>
<dbReference type="Proteomes" id="UP000050996">
    <property type="component" value="Unassembled WGS sequence"/>
</dbReference>
<evidence type="ECO:0000256" key="8">
    <source>
        <dbReference type="SAM" id="MobiDB-lite"/>
    </source>
</evidence>
<reference evidence="11 12" key="1">
    <citation type="submission" date="2015-09" db="EMBL/GenBank/DDBJ databases">
        <title>Genome sequencing project for genomic taxonomy and phylogenomics of Bacillus-like bacteria.</title>
        <authorList>
            <person name="Liu B."/>
            <person name="Wang J."/>
            <person name="Zhu Y."/>
            <person name="Liu G."/>
            <person name="Chen Q."/>
            <person name="Chen Z."/>
            <person name="Lan J."/>
            <person name="Che J."/>
            <person name="Ge C."/>
            <person name="Shi H."/>
            <person name="Pan Z."/>
            <person name="Liu X."/>
        </authorList>
    </citation>
    <scope>NUCLEOTIDE SEQUENCE [LARGE SCALE GENOMIC DNA]</scope>
    <source>
        <strain evidence="11 12">FJAT-18043</strain>
    </source>
</reference>
<keyword evidence="9" id="KW-0732">Signal</keyword>
<dbReference type="RefSeq" id="WP_056686515.1">
    <property type="nucleotide sequence ID" value="NZ_CP041305.1"/>
</dbReference>
<accession>A0A0Q3QT36</accession>
<evidence type="ECO:0000256" key="1">
    <source>
        <dbReference type="ARBA" id="ARBA00022448"/>
    </source>
</evidence>
<dbReference type="STRING" id="1637975.AN957_23950"/>
<dbReference type="InterPro" id="IPR054782">
    <property type="entry name" value="Cytochro_C551"/>
</dbReference>
<feature type="domain" description="Cytochrome c" evidence="10">
    <location>
        <begin position="44"/>
        <end position="117"/>
    </location>
</feature>
<dbReference type="PIRSF" id="PIRSF000025">
    <property type="entry name" value="Cytc_Bsub_c550"/>
    <property type="match status" value="1"/>
</dbReference>
<proteinExistence type="predicted"/>
<feature type="binding site" description="axial binding residue" evidence="7">
    <location>
        <position position="61"/>
    </location>
    <ligand>
        <name>heme c</name>
        <dbReference type="ChEBI" id="CHEBI:61717"/>
    </ligand>
    <ligandPart>
        <name>Fe</name>
        <dbReference type="ChEBI" id="CHEBI:18248"/>
    </ligandPart>
</feature>
<feature type="binding site" description="covalent" evidence="6">
    <location>
        <position position="60"/>
    </location>
    <ligand>
        <name>heme c</name>
        <dbReference type="ChEBI" id="CHEBI:61717"/>
    </ligand>
</feature>
<evidence type="ECO:0000256" key="5">
    <source>
        <dbReference type="ARBA" id="ARBA00023004"/>
    </source>
</evidence>
<evidence type="ECO:0000256" key="7">
    <source>
        <dbReference type="PIRSR" id="PIRSR000025-2"/>
    </source>
</evidence>
<evidence type="ECO:0000256" key="3">
    <source>
        <dbReference type="ARBA" id="ARBA00022723"/>
    </source>
</evidence>
<name>A0A0Q3QT36_9BACI</name>
<dbReference type="PROSITE" id="PS51007">
    <property type="entry name" value="CYTC"/>
    <property type="match status" value="1"/>
</dbReference>
<dbReference type="InterPro" id="IPR036909">
    <property type="entry name" value="Cyt_c-like_dom_sf"/>
</dbReference>
<keyword evidence="12" id="KW-1185">Reference proteome</keyword>
<feature type="region of interest" description="Disordered" evidence="8">
    <location>
        <begin position="22"/>
        <end position="47"/>
    </location>
</feature>
<evidence type="ECO:0000313" key="12">
    <source>
        <dbReference type="Proteomes" id="UP000050996"/>
    </source>
</evidence>
<dbReference type="InterPro" id="IPR051811">
    <property type="entry name" value="Cytochrome_c550/c551-like"/>
</dbReference>
<keyword evidence="3 7" id="KW-0479">Metal-binding</keyword>
<dbReference type="InterPro" id="IPR009056">
    <property type="entry name" value="Cyt_c-like_dom"/>
</dbReference>
<organism evidence="11 12">
    <name type="scientific">Cytobacillus solani</name>
    <dbReference type="NCBI Taxonomy" id="1637975"/>
    <lineage>
        <taxon>Bacteria</taxon>
        <taxon>Bacillati</taxon>
        <taxon>Bacillota</taxon>
        <taxon>Bacilli</taxon>
        <taxon>Bacillales</taxon>
        <taxon>Bacillaceae</taxon>
        <taxon>Cytobacillus</taxon>
    </lineage>
</organism>
<dbReference type="GO" id="GO:0009055">
    <property type="term" value="F:electron transfer activity"/>
    <property type="evidence" value="ECO:0007669"/>
    <property type="project" value="InterPro"/>
</dbReference>
<evidence type="ECO:0000256" key="6">
    <source>
        <dbReference type="PIRSR" id="PIRSR000025-1"/>
    </source>
</evidence>
<evidence type="ECO:0000256" key="2">
    <source>
        <dbReference type="ARBA" id="ARBA00022617"/>
    </source>
</evidence>
<dbReference type="PATRIC" id="fig|1637975.4.peg.4823"/>
<evidence type="ECO:0000256" key="4">
    <source>
        <dbReference type="ARBA" id="ARBA00022982"/>
    </source>
</evidence>
<keyword evidence="1" id="KW-0813">Transport</keyword>
<keyword evidence="2 6" id="KW-0349">Heme</keyword>
<dbReference type="PANTHER" id="PTHR37823:SF4">
    <property type="entry name" value="MENAQUINOL-CYTOCHROME C REDUCTASE CYTOCHROME B_C SUBUNIT"/>
    <property type="match status" value="1"/>
</dbReference>
<keyword evidence="5 7" id="KW-0408">Iron</keyword>
<evidence type="ECO:0000259" key="10">
    <source>
        <dbReference type="PROSITE" id="PS51007"/>
    </source>
</evidence>
<dbReference type="PROSITE" id="PS51257">
    <property type="entry name" value="PROKAR_LIPOPROTEIN"/>
    <property type="match status" value="1"/>
</dbReference>
<dbReference type="SUPFAM" id="SSF46626">
    <property type="entry name" value="Cytochrome c"/>
    <property type="match status" value="1"/>
</dbReference>
<feature type="binding site" description="covalent" evidence="6">
    <location>
        <position position="57"/>
    </location>
    <ligand>
        <name>heme c</name>
        <dbReference type="ChEBI" id="CHEBI:61717"/>
    </ligand>
</feature>
<gene>
    <name evidence="11" type="ORF">AN957_23950</name>
</gene>
<sequence>MKKKLLALLLGSSLVLALAACGGGDDDASKEKDTGTTGGETTTADAGDAEKLYNQKCSSCHGGNLEGGVGPALEKAGSTHSKEDIESIIANGQGAMPAGLLSGDEASQVAEWLAAKK</sequence>
<feature type="binding site" description="axial binding residue" evidence="7">
    <location>
        <position position="96"/>
    </location>
    <ligand>
        <name>heme c</name>
        <dbReference type="ChEBI" id="CHEBI:61717"/>
    </ligand>
    <ligandPart>
        <name>Fe</name>
        <dbReference type="ChEBI" id="CHEBI:18248"/>
    </ligandPart>
</feature>
<evidence type="ECO:0000313" key="11">
    <source>
        <dbReference type="EMBL" id="KQL21313.1"/>
    </source>
</evidence>
<keyword evidence="4" id="KW-0249">Electron transport</keyword>
<evidence type="ECO:0000256" key="9">
    <source>
        <dbReference type="SAM" id="SignalP"/>
    </source>
</evidence>
<comment type="caution">
    <text evidence="11">The sequence shown here is derived from an EMBL/GenBank/DDBJ whole genome shotgun (WGS) entry which is preliminary data.</text>
</comment>
<feature type="chain" id="PRO_5039727700" evidence="9">
    <location>
        <begin position="20"/>
        <end position="117"/>
    </location>
</feature>
<feature type="signal peptide" evidence="9">
    <location>
        <begin position="1"/>
        <end position="19"/>
    </location>
</feature>
<dbReference type="AlphaFoldDB" id="A0A0Q3QT36"/>
<dbReference type="GO" id="GO:0005506">
    <property type="term" value="F:iron ion binding"/>
    <property type="evidence" value="ECO:0007669"/>
    <property type="project" value="InterPro"/>
</dbReference>
<protein>
    <submittedName>
        <fullName evidence="11">Cytochrome C551</fullName>
    </submittedName>
</protein>
<dbReference type="NCBIfam" id="NF045774">
    <property type="entry name" value="cytochro_C551"/>
    <property type="match status" value="1"/>
</dbReference>
<dbReference type="Gene3D" id="1.10.760.10">
    <property type="entry name" value="Cytochrome c-like domain"/>
    <property type="match status" value="1"/>
</dbReference>
<dbReference type="GO" id="GO:0016020">
    <property type="term" value="C:membrane"/>
    <property type="evidence" value="ECO:0007669"/>
    <property type="project" value="InterPro"/>
</dbReference>
<dbReference type="PANTHER" id="PTHR37823">
    <property type="entry name" value="CYTOCHROME C-553-LIKE"/>
    <property type="match status" value="1"/>
</dbReference>
<dbReference type="Pfam" id="PF13442">
    <property type="entry name" value="Cytochrome_CBB3"/>
    <property type="match status" value="1"/>
</dbReference>
<dbReference type="InterPro" id="IPR012218">
    <property type="entry name" value="Cyt_c_BACSU-c550-type"/>
</dbReference>